<accession>A0A3B0C1A6</accession>
<protein>
    <submittedName>
        <fullName evidence="6">N-acetylgalactosamine 6-sulfate sulfatase</fullName>
    </submittedName>
</protein>
<dbReference type="InterPro" id="IPR050738">
    <property type="entry name" value="Sulfatase"/>
</dbReference>
<dbReference type="SUPFAM" id="SSF53649">
    <property type="entry name" value="Alkaline phosphatase-like"/>
    <property type="match status" value="1"/>
</dbReference>
<proteinExistence type="inferred from homology"/>
<dbReference type="OrthoDB" id="816642at2"/>
<dbReference type="AlphaFoldDB" id="A0A3B0C1A6"/>
<dbReference type="GO" id="GO:0004065">
    <property type="term" value="F:arylsulfatase activity"/>
    <property type="evidence" value="ECO:0007669"/>
    <property type="project" value="TreeGrafter"/>
</dbReference>
<dbReference type="InterPro" id="IPR000917">
    <property type="entry name" value="Sulfatase_N"/>
</dbReference>
<dbReference type="Proteomes" id="UP000276603">
    <property type="component" value="Unassembled WGS sequence"/>
</dbReference>
<comment type="similarity">
    <text evidence="1">Belongs to the sulfatase family.</text>
</comment>
<dbReference type="RefSeq" id="WP_120713457.1">
    <property type="nucleotide sequence ID" value="NZ_RBCJ01000004.1"/>
</dbReference>
<feature type="domain" description="Sulfatase N-terminal" evidence="5">
    <location>
        <begin position="25"/>
        <end position="371"/>
    </location>
</feature>
<evidence type="ECO:0000256" key="3">
    <source>
        <dbReference type="ARBA" id="ARBA00022801"/>
    </source>
</evidence>
<evidence type="ECO:0000256" key="1">
    <source>
        <dbReference type="ARBA" id="ARBA00008779"/>
    </source>
</evidence>
<dbReference type="PANTHER" id="PTHR42693:SF53">
    <property type="entry name" value="ENDO-4-O-SULFATASE"/>
    <property type="match status" value="1"/>
</dbReference>
<dbReference type="Pfam" id="PF00884">
    <property type="entry name" value="Sulfatase"/>
    <property type="match status" value="1"/>
</dbReference>
<keyword evidence="2" id="KW-0479">Metal-binding</keyword>
<keyword evidence="7" id="KW-1185">Reference proteome</keyword>
<evidence type="ECO:0000313" key="6">
    <source>
        <dbReference type="EMBL" id="RKN78551.1"/>
    </source>
</evidence>
<evidence type="ECO:0000256" key="2">
    <source>
        <dbReference type="ARBA" id="ARBA00022723"/>
    </source>
</evidence>
<dbReference type="PROSITE" id="PS00523">
    <property type="entry name" value="SULFATASE_1"/>
    <property type="match status" value="1"/>
</dbReference>
<dbReference type="GO" id="GO:0046872">
    <property type="term" value="F:metal ion binding"/>
    <property type="evidence" value="ECO:0007669"/>
    <property type="project" value="UniProtKB-KW"/>
</dbReference>
<dbReference type="PROSITE" id="PS51257">
    <property type="entry name" value="PROKAR_LIPOPROTEIN"/>
    <property type="match status" value="1"/>
</dbReference>
<dbReference type="InterPro" id="IPR017850">
    <property type="entry name" value="Alkaline_phosphatase_core_sf"/>
</dbReference>
<keyword evidence="3" id="KW-0378">Hydrolase</keyword>
<reference evidence="6 7" key="1">
    <citation type="submission" date="2018-10" db="EMBL/GenBank/DDBJ databases">
        <title>Ulvibacterium marinum gen. nov., sp. nov., a novel marine bacterium of the family Flavobacteriaceae, isolated from a culture of the green alga Ulva prolifera.</title>
        <authorList>
            <person name="Zhang Z."/>
        </authorList>
    </citation>
    <scope>NUCLEOTIDE SEQUENCE [LARGE SCALE GENOMIC DNA]</scope>
    <source>
        <strain evidence="6 7">CCMM003</strain>
    </source>
</reference>
<dbReference type="EMBL" id="RBCJ01000004">
    <property type="protein sequence ID" value="RKN78551.1"/>
    <property type="molecule type" value="Genomic_DNA"/>
</dbReference>
<dbReference type="PANTHER" id="PTHR42693">
    <property type="entry name" value="ARYLSULFATASE FAMILY MEMBER"/>
    <property type="match status" value="1"/>
</dbReference>
<dbReference type="Gene3D" id="3.40.720.10">
    <property type="entry name" value="Alkaline Phosphatase, subunit A"/>
    <property type="match status" value="1"/>
</dbReference>
<dbReference type="Gene3D" id="3.30.1120.10">
    <property type="match status" value="1"/>
</dbReference>
<evidence type="ECO:0000256" key="4">
    <source>
        <dbReference type="ARBA" id="ARBA00022837"/>
    </source>
</evidence>
<sequence length="472" mass="53131">MKILVQLIFVLTLGISSCTAPPKRPNIILVMTDDLGWYDVGFNGNTVVKTPWLDSLASQGIILDRFYSASAVCSPTRASVLTGRNSLRMHIPTANSGHLKDEEITLPELLKKAGYTTGHFGKWHLGTLTQSVLDANRGGQEKFHSDYSIPTQHGYDNYFCTESKVPTFDPMVLPLTYEAGESKRYGWKAVKHPDSTQAYGTAYWTGENQRETRNLKGDDSSIIVDRVLPFIENAQEENKPFFTTLWFHTPHLPVVSDSVHRAYYLQSNLAEQLYYGTLTALDEQMGRLWQMLEATGVEQETILFFCSDNGPERGTPGSAGVFRERKRSLHEGGVRVPAFVVWKNGLEGGERMDFPMVTSDYLPTILDILDIPFPDDRALDGISVLKVLEGKADKRSNPIGFIYGSQISWVTDQYKLIGNQQLENLELYDLIRDPSEKENVIQEYPKIGEQLKADLSAWLNSVENSKKGMDYH</sequence>
<gene>
    <name evidence="6" type="ORF">D7Z94_20285</name>
</gene>
<evidence type="ECO:0000259" key="5">
    <source>
        <dbReference type="Pfam" id="PF00884"/>
    </source>
</evidence>
<comment type="caution">
    <text evidence="6">The sequence shown here is derived from an EMBL/GenBank/DDBJ whole genome shotgun (WGS) entry which is preliminary data.</text>
</comment>
<dbReference type="InterPro" id="IPR024607">
    <property type="entry name" value="Sulfatase_CS"/>
</dbReference>
<name>A0A3B0C1A6_9FLAO</name>
<organism evidence="6 7">
    <name type="scientific">Ulvibacterium marinum</name>
    <dbReference type="NCBI Taxonomy" id="2419782"/>
    <lineage>
        <taxon>Bacteria</taxon>
        <taxon>Pseudomonadati</taxon>
        <taxon>Bacteroidota</taxon>
        <taxon>Flavobacteriia</taxon>
        <taxon>Flavobacteriales</taxon>
        <taxon>Flavobacteriaceae</taxon>
        <taxon>Ulvibacterium</taxon>
    </lineage>
</organism>
<evidence type="ECO:0000313" key="7">
    <source>
        <dbReference type="Proteomes" id="UP000276603"/>
    </source>
</evidence>
<keyword evidence="4" id="KW-0106">Calcium</keyword>